<gene>
    <name evidence="9" type="ORF">EV664_1064</name>
</gene>
<evidence type="ECO:0000256" key="4">
    <source>
        <dbReference type="ARBA" id="ARBA00022989"/>
    </source>
</evidence>
<comment type="subcellular location">
    <subcellularLocation>
        <location evidence="1">Cell membrane</location>
        <topology evidence="1">Multi-pass membrane protein</topology>
    </subcellularLocation>
</comment>
<dbReference type="InterPro" id="IPR025857">
    <property type="entry name" value="MacB_PCD"/>
</dbReference>
<feature type="transmembrane region" description="Helical" evidence="6">
    <location>
        <begin position="424"/>
        <end position="444"/>
    </location>
</feature>
<feature type="transmembrane region" description="Helical" evidence="6">
    <location>
        <begin position="329"/>
        <end position="353"/>
    </location>
</feature>
<feature type="domain" description="ABC3 transporter permease C-terminal" evidence="7">
    <location>
        <begin position="686"/>
        <end position="798"/>
    </location>
</feature>
<dbReference type="OrthoDB" id="9770036at2"/>
<evidence type="ECO:0000256" key="5">
    <source>
        <dbReference type="ARBA" id="ARBA00023136"/>
    </source>
</evidence>
<dbReference type="InterPro" id="IPR003838">
    <property type="entry name" value="ABC3_permease_C"/>
</dbReference>
<dbReference type="EMBL" id="SNWD01000006">
    <property type="protein sequence ID" value="TDN82198.1"/>
    <property type="molecule type" value="Genomic_DNA"/>
</dbReference>
<dbReference type="RefSeq" id="WP_133495589.1">
    <property type="nucleotide sequence ID" value="NZ_BMLU01000006.1"/>
</dbReference>
<comment type="caution">
    <text evidence="9">The sequence shown here is derived from an EMBL/GenBank/DDBJ whole genome shotgun (WGS) entry which is preliminary data.</text>
</comment>
<dbReference type="AlphaFoldDB" id="A0A4V3BT63"/>
<reference evidence="9 10" key="1">
    <citation type="submission" date="2019-03" db="EMBL/GenBank/DDBJ databases">
        <title>Genomic Encyclopedia of Type Strains, Phase IV (KMG-IV): sequencing the most valuable type-strain genomes for metagenomic binning, comparative biology and taxonomic classification.</title>
        <authorList>
            <person name="Goeker M."/>
        </authorList>
    </citation>
    <scope>NUCLEOTIDE SEQUENCE [LARGE SCALE GENOMIC DNA]</scope>
    <source>
        <strain evidence="9 10">DSM 25059</strain>
    </source>
</reference>
<accession>A0A4V3BT63</accession>
<evidence type="ECO:0000256" key="1">
    <source>
        <dbReference type="ARBA" id="ARBA00004651"/>
    </source>
</evidence>
<dbReference type="InterPro" id="IPR050250">
    <property type="entry name" value="Macrolide_Exporter_MacB"/>
</dbReference>
<evidence type="ECO:0000256" key="2">
    <source>
        <dbReference type="ARBA" id="ARBA00022475"/>
    </source>
</evidence>
<feature type="transmembrane region" description="Helical" evidence="6">
    <location>
        <begin position="373"/>
        <end position="396"/>
    </location>
</feature>
<dbReference type="GO" id="GO:0005886">
    <property type="term" value="C:plasma membrane"/>
    <property type="evidence" value="ECO:0007669"/>
    <property type="project" value="UniProtKB-SubCell"/>
</dbReference>
<sequence length="805" mass="86804">MIGTSLLTLYRSLTRHKLFAALNIGGLALGIAVFLVLALYVRFETGYDRFPGADKLWVIEEVYTRPGAPAQPSLSTMGGELDQLRGDFPDLVGTRYRGIGGIVRKDGQVAVEDSYAVDPNFFDLFRYPVSAGDWKTTLADPNGVVISQKLARKYFGSASPIGRTLDIDIGGEVFPYRVGAVLAPLPKNTSFGGDLFVKLVPERFSGPWFTHWGSTELVTFLRFPDAAAAHAFETRLPDFLQRHAGPGGNFGNRVADIYHQNLRPLSAVHLAFMGDRTMVATLGLVGLLTLIIAIVNYVNLATARAGHRAREVAIRKALGGTRRALIGQFLFEAVATVGIAALIGLALAELALPFVNTAGGLDLSITYWGSDSILPPLALTVLLVGVLAGLYPAFVLSHFRPASVLASAKAPGGGRSGARLRQGLVIVQFAIAILFTIATMVMIGQARHVRNADLGFNRDGLIVLNSFSHGALETAQRHALLAAFRRLPGVVSVTSGNMAPGSQDTTNAETLARAGAPERQPSIMKVDIGVDYFATYGAHLLAGRMFDRAHRPADDTAGSQARATNAIFNRSAIKALGFADPEAAIGKSVEGGGTTFTIIGVIADQRFGSPRDPVRPTVYYLDSERQTSPFAAVRFTGESKPMEAQLEATWRQIAPTVPFAAQTVNANLNEHFYQQDNQRNRLFTIGAVLAVLIGCIGLYGLAAFDTARRVREIGIRKALGASTRDILRLLIGQFLRPVLIANLIAWPLAWLAMQRWLTGFDDRIALSPLYFIAASLLGIVIACTTIFGQAWRVARAEPARALRDE</sequence>
<evidence type="ECO:0000256" key="3">
    <source>
        <dbReference type="ARBA" id="ARBA00022692"/>
    </source>
</evidence>
<feature type="transmembrane region" description="Helical" evidence="6">
    <location>
        <begin position="278"/>
        <end position="300"/>
    </location>
</feature>
<feature type="transmembrane region" description="Helical" evidence="6">
    <location>
        <begin position="726"/>
        <end position="749"/>
    </location>
</feature>
<organism evidence="9 10">
    <name type="scientific">Stakelama pacifica</name>
    <dbReference type="NCBI Taxonomy" id="517720"/>
    <lineage>
        <taxon>Bacteria</taxon>
        <taxon>Pseudomonadati</taxon>
        <taxon>Pseudomonadota</taxon>
        <taxon>Alphaproteobacteria</taxon>
        <taxon>Sphingomonadales</taxon>
        <taxon>Sphingomonadaceae</taxon>
        <taxon>Stakelama</taxon>
    </lineage>
</organism>
<keyword evidence="5 6" id="KW-0472">Membrane</keyword>
<evidence type="ECO:0000256" key="6">
    <source>
        <dbReference type="SAM" id="Phobius"/>
    </source>
</evidence>
<protein>
    <submittedName>
        <fullName evidence="9">Putative ABC transport system permease protein</fullName>
    </submittedName>
</protein>
<proteinExistence type="predicted"/>
<evidence type="ECO:0000313" key="10">
    <source>
        <dbReference type="Proteomes" id="UP000295493"/>
    </source>
</evidence>
<dbReference type="PANTHER" id="PTHR30572">
    <property type="entry name" value="MEMBRANE COMPONENT OF TRANSPORTER-RELATED"/>
    <property type="match status" value="1"/>
</dbReference>
<keyword evidence="4 6" id="KW-1133">Transmembrane helix</keyword>
<feature type="domain" description="ABC3 transporter permease C-terminal" evidence="7">
    <location>
        <begin position="284"/>
        <end position="397"/>
    </location>
</feature>
<name>A0A4V3BT63_9SPHN</name>
<feature type="transmembrane region" description="Helical" evidence="6">
    <location>
        <begin position="682"/>
        <end position="705"/>
    </location>
</feature>
<dbReference type="Proteomes" id="UP000295493">
    <property type="component" value="Unassembled WGS sequence"/>
</dbReference>
<dbReference type="Pfam" id="PF02687">
    <property type="entry name" value="FtsX"/>
    <property type="match status" value="2"/>
</dbReference>
<feature type="domain" description="MacB-like periplasmic core" evidence="8">
    <location>
        <begin position="21"/>
        <end position="198"/>
    </location>
</feature>
<keyword evidence="2" id="KW-1003">Cell membrane</keyword>
<dbReference type="GO" id="GO:0022857">
    <property type="term" value="F:transmembrane transporter activity"/>
    <property type="evidence" value="ECO:0007669"/>
    <property type="project" value="TreeGrafter"/>
</dbReference>
<dbReference type="PANTHER" id="PTHR30572:SF18">
    <property type="entry name" value="ABC-TYPE MACROLIDE FAMILY EXPORT SYSTEM PERMEASE COMPONENT 2"/>
    <property type="match status" value="1"/>
</dbReference>
<evidence type="ECO:0000259" key="8">
    <source>
        <dbReference type="Pfam" id="PF12704"/>
    </source>
</evidence>
<evidence type="ECO:0000259" key="7">
    <source>
        <dbReference type="Pfam" id="PF02687"/>
    </source>
</evidence>
<feature type="domain" description="MacB-like periplasmic core" evidence="8">
    <location>
        <begin position="430"/>
        <end position="609"/>
    </location>
</feature>
<evidence type="ECO:0000313" key="9">
    <source>
        <dbReference type="EMBL" id="TDN82198.1"/>
    </source>
</evidence>
<keyword evidence="3 6" id="KW-0812">Transmembrane</keyword>
<dbReference type="Pfam" id="PF12704">
    <property type="entry name" value="MacB_PCD"/>
    <property type="match status" value="2"/>
</dbReference>
<keyword evidence="10" id="KW-1185">Reference proteome</keyword>
<feature type="transmembrane region" description="Helical" evidence="6">
    <location>
        <begin position="20"/>
        <end position="41"/>
    </location>
</feature>
<feature type="transmembrane region" description="Helical" evidence="6">
    <location>
        <begin position="769"/>
        <end position="791"/>
    </location>
</feature>